<dbReference type="EMBL" id="PUGT01000106">
    <property type="protein sequence ID" value="PQN09433.1"/>
    <property type="molecule type" value="Genomic_DNA"/>
</dbReference>
<evidence type="ECO:0000313" key="3">
    <source>
        <dbReference type="EMBL" id="PQN09433.1"/>
    </source>
</evidence>
<comment type="caution">
    <text evidence="3">The sequence shown here is derived from an EMBL/GenBank/DDBJ whole genome shotgun (WGS) entry which is preliminary data.</text>
</comment>
<sequence>MPSVNLIPSRKICLQNMINKDNVSVETIQSLLHSKQLPYFSDKRSFLLNLNCQVTDHSGRLIVCRHLASYWIAQFNKSSGHVDYHHFAFPDEIKNYVSVSEEEKAINVPAIIYFVENGSWGDIIFYIFNEMIFHSEKSRALEISTSNHNMALGLKIKETKNGGDFVIQLYDPNHTATHLRAEFNKFNLAKIKKLTVDNFLDEKHQKCYGLISDGMSIFVDRHTPTSMSSIIRWPNNLLHPKVIYHAMRMGLTELIQKVTRVVQLSDLSDNTLELLLAAKNDDGLSGLLLALQNGHSDTILAYGELLETSGLNLDKTVELLTAEGMGGRISGLSQALQNGHAETIKTYGRLLKKRAINIEYNKLKNLLTAYYYDEVHRQIPGLMFALQNGHADAIRAYGELILSPPLLNSEDIVNLLASRRYDNVPGLLLALNNGQADAILAYGDILNEAKLNLDKKAELLEAKDSNGLSGLFVALHNGCVETIIAYGKILHTADLTPHQASKLLAAEGPNGVSGLIIAFQNRNFEAIKTYMGIIKNENITPEEIAEHLDKKNGSDFLEIMKNIKS</sequence>
<protein>
    <submittedName>
        <fullName evidence="2">Type III secretion system effector OspD3</fullName>
    </submittedName>
</protein>
<dbReference type="AlphaFoldDB" id="A0A1Q8N5F6"/>
<dbReference type="InterPro" id="IPR036770">
    <property type="entry name" value="Ankyrin_rpt-contain_sf"/>
</dbReference>
<reference evidence="3 4" key="1">
    <citation type="submission" date="2018-02" db="EMBL/GenBank/DDBJ databases">
        <title>Distribution and characterization of Shiga toxin converting temperate phage carried by Shigella flexneri in Hispaniola.</title>
        <authorList>
            <person name="Fogolari M."/>
            <person name="Mavian C."/>
            <person name="Angeletti S."/>
            <person name="Salemi M."/>
            <person name="Lampel K.A."/>
            <person name="Maurelli A.T."/>
        </authorList>
    </citation>
    <scope>NUCLEOTIDE SEQUENCE [LARGE SCALE GENOMIC DNA]</scope>
    <source>
        <strain evidence="3 4">BS979</strain>
    </source>
</reference>
<accession>A0A1Q8N5F6</accession>
<evidence type="ECO:0000313" key="2">
    <source>
        <dbReference type="EMBL" id="ELB7041393.1"/>
    </source>
</evidence>
<organism evidence="3 4">
    <name type="scientific">Shigella dysenteriae</name>
    <dbReference type="NCBI Taxonomy" id="622"/>
    <lineage>
        <taxon>Bacteria</taxon>
        <taxon>Pseudomonadati</taxon>
        <taxon>Pseudomonadota</taxon>
        <taxon>Gammaproteobacteria</taxon>
        <taxon>Enterobacterales</taxon>
        <taxon>Enterobacteriaceae</taxon>
        <taxon>Shigella</taxon>
    </lineage>
</organism>
<gene>
    <name evidence="2" type="primary">ospD3</name>
    <name evidence="3" type="ORF">C5K18_07820</name>
    <name evidence="2" type="ORF">RH555_004759</name>
</gene>
<proteinExistence type="predicted"/>
<dbReference type="Proteomes" id="UP001257645">
    <property type="component" value="Unassembled WGS sequence"/>
</dbReference>
<evidence type="ECO:0000259" key="1">
    <source>
        <dbReference type="Pfam" id="PF07906"/>
    </source>
</evidence>
<dbReference type="Pfam" id="PF07906">
    <property type="entry name" value="Toxin_15"/>
    <property type="match status" value="1"/>
</dbReference>
<dbReference type="Proteomes" id="UP000238186">
    <property type="component" value="Unassembled WGS sequence"/>
</dbReference>
<dbReference type="InterPro" id="IPR012927">
    <property type="entry name" value="Toxin_15_N"/>
</dbReference>
<dbReference type="EMBL" id="ABMCAI010000130">
    <property type="protein sequence ID" value="ELB7041393.1"/>
    <property type="molecule type" value="Genomic_DNA"/>
</dbReference>
<dbReference type="RefSeq" id="WP_001343187.1">
    <property type="nucleotide sequence ID" value="NZ_CP026809.1"/>
</dbReference>
<dbReference type="Gene3D" id="1.25.40.20">
    <property type="entry name" value="Ankyrin repeat-containing domain"/>
    <property type="match status" value="1"/>
</dbReference>
<name>A0A1Q8N5F6_SHIDY</name>
<evidence type="ECO:0000313" key="4">
    <source>
        <dbReference type="Proteomes" id="UP000238186"/>
    </source>
</evidence>
<feature type="domain" description="ShET2 enterotoxin N-terminal" evidence="1">
    <location>
        <begin position="17"/>
        <end position="280"/>
    </location>
</feature>
<reference evidence="2" key="2">
    <citation type="submission" date="2023-06" db="EMBL/GenBank/DDBJ databases">
        <authorList>
            <consortium name="PulseNet: The National Subtyping Network for Foodborne Disease Surveillance"/>
        </authorList>
    </citation>
    <scope>NUCLEOTIDE SEQUENCE</scope>
    <source>
        <strain evidence="2">PNUSAE150395</strain>
    </source>
</reference>